<name>A0A098B207_DESHA</name>
<dbReference type="FunFam" id="3.30.70.270:FF:000001">
    <property type="entry name" value="Diguanylate cyclase domain protein"/>
    <property type="match status" value="1"/>
</dbReference>
<gene>
    <name evidence="2" type="ORF">DPCES_2518</name>
</gene>
<dbReference type="InterPro" id="IPR000160">
    <property type="entry name" value="GGDEF_dom"/>
</dbReference>
<dbReference type="Pfam" id="PF00990">
    <property type="entry name" value="GGDEF"/>
    <property type="match status" value="1"/>
</dbReference>
<proteinExistence type="predicted"/>
<dbReference type="PANTHER" id="PTHR45138">
    <property type="entry name" value="REGULATORY COMPONENTS OF SENSORY TRANSDUCTION SYSTEM"/>
    <property type="match status" value="1"/>
</dbReference>
<dbReference type="InterPro" id="IPR029787">
    <property type="entry name" value="Nucleotide_cyclase"/>
</dbReference>
<dbReference type="Gene3D" id="3.30.70.270">
    <property type="match status" value="1"/>
</dbReference>
<evidence type="ECO:0000313" key="2">
    <source>
        <dbReference type="EMBL" id="CDX02405.1"/>
    </source>
</evidence>
<dbReference type="CDD" id="cd01949">
    <property type="entry name" value="GGDEF"/>
    <property type="match status" value="1"/>
</dbReference>
<dbReference type="InterPro" id="IPR043128">
    <property type="entry name" value="Rev_trsase/Diguanyl_cyclase"/>
</dbReference>
<accession>A0A098B207</accession>
<dbReference type="RefSeq" id="WP_015944613.1">
    <property type="nucleotide sequence ID" value="NZ_LK996017.1"/>
</dbReference>
<dbReference type="SUPFAM" id="SSF55073">
    <property type="entry name" value="Nucleotide cyclase"/>
    <property type="match status" value="1"/>
</dbReference>
<dbReference type="PROSITE" id="PS50887">
    <property type="entry name" value="GGDEF"/>
    <property type="match status" value="1"/>
</dbReference>
<dbReference type="GO" id="GO:0052621">
    <property type="term" value="F:diguanylate cyclase activity"/>
    <property type="evidence" value="ECO:0007669"/>
    <property type="project" value="TreeGrafter"/>
</dbReference>
<dbReference type="NCBIfam" id="TIGR00254">
    <property type="entry name" value="GGDEF"/>
    <property type="match status" value="1"/>
</dbReference>
<sequence length="284" mass="32078">MVFNTLAEALTIIQALESANTSICITDTDHKIIYESAKSGYKLNLSSDHLNKLDTGFYHSANAAFRVLLSDNSLTTITTIPVLIAGRPYSLEFKQLIRQNTYFSLESYHFENLSIHQIKEMAITDSLTKLYNRRYIDERLPIDIQSSFELARPLSILFIDIDYFKKINDQNGHAAGDQVLQKLALLLQKQLRRGSGWVARYGGDELLICLPGSGKKVARSIANRLREAIEHYPFYFKGKAINITCSIGVQTIFKDSGVVNIAELIAMADNNLYQAKNEGRNRVY</sequence>
<organism evidence="2">
    <name type="scientific">Desulfitobacterium hafniense</name>
    <name type="common">Desulfitobacterium frappieri</name>
    <dbReference type="NCBI Taxonomy" id="49338"/>
    <lineage>
        <taxon>Bacteria</taxon>
        <taxon>Bacillati</taxon>
        <taxon>Bacillota</taxon>
        <taxon>Clostridia</taxon>
        <taxon>Eubacteriales</taxon>
        <taxon>Desulfitobacteriaceae</taxon>
        <taxon>Desulfitobacterium</taxon>
    </lineage>
</organism>
<reference evidence="2" key="1">
    <citation type="submission" date="2014-07" db="EMBL/GenBank/DDBJ databases">
        <authorList>
            <person name="Hornung V.Bastian."/>
        </authorList>
    </citation>
    <scope>NUCLEOTIDE SEQUENCE</scope>
    <source>
        <strain evidence="2">PCE-S</strain>
    </source>
</reference>
<dbReference type="AlphaFoldDB" id="A0A098B207"/>
<feature type="domain" description="GGDEF" evidence="1">
    <location>
        <begin position="152"/>
        <end position="284"/>
    </location>
</feature>
<dbReference type="PATRIC" id="fig|49338.4.peg.2704"/>
<dbReference type="SMART" id="SM00267">
    <property type="entry name" value="GGDEF"/>
    <property type="match status" value="1"/>
</dbReference>
<protein>
    <submittedName>
        <fullName evidence="2">Diguanylate cyclase (GGDEF) domain-containing protein</fullName>
    </submittedName>
</protein>
<evidence type="ECO:0000259" key="1">
    <source>
        <dbReference type="PROSITE" id="PS50887"/>
    </source>
</evidence>
<dbReference type="InterPro" id="IPR050469">
    <property type="entry name" value="Diguanylate_Cyclase"/>
</dbReference>
<dbReference type="EMBL" id="LK996017">
    <property type="protein sequence ID" value="CDX02405.1"/>
    <property type="molecule type" value="Genomic_DNA"/>
</dbReference>
<dbReference type="PANTHER" id="PTHR45138:SF9">
    <property type="entry name" value="DIGUANYLATE CYCLASE DGCM-RELATED"/>
    <property type="match status" value="1"/>
</dbReference>